<gene>
    <name evidence="3" type="ORF">C1645_739203</name>
</gene>
<keyword evidence="4" id="KW-1185">Reference proteome</keyword>
<name>A0A397SXZ4_9GLOM</name>
<dbReference type="OrthoDB" id="2404727at2759"/>
<keyword evidence="1" id="KW-0472">Membrane</keyword>
<dbReference type="Proteomes" id="UP000265703">
    <property type="component" value="Unassembled WGS sequence"/>
</dbReference>
<comment type="caution">
    <text evidence="3">The sequence shown here is derived from an EMBL/GenBank/DDBJ whole genome shotgun (WGS) entry which is preliminary data.</text>
</comment>
<evidence type="ECO:0000256" key="1">
    <source>
        <dbReference type="SAM" id="Phobius"/>
    </source>
</evidence>
<evidence type="ECO:0000313" key="3">
    <source>
        <dbReference type="EMBL" id="RIA88697.1"/>
    </source>
</evidence>
<evidence type="ECO:0000259" key="2">
    <source>
        <dbReference type="Pfam" id="PF02014"/>
    </source>
</evidence>
<dbReference type="AlphaFoldDB" id="A0A397SXZ4"/>
<dbReference type="Pfam" id="PF02014">
    <property type="entry name" value="Reeler"/>
    <property type="match status" value="1"/>
</dbReference>
<reference evidence="3 4" key="1">
    <citation type="submission" date="2018-06" db="EMBL/GenBank/DDBJ databases">
        <title>Comparative genomics reveals the genomic features of Rhizophagus irregularis, R. cerebriforme, R. diaphanum and Gigaspora rosea, and their symbiotic lifestyle signature.</title>
        <authorList>
            <person name="Morin E."/>
            <person name="San Clemente H."/>
            <person name="Chen E.C.H."/>
            <person name="De La Providencia I."/>
            <person name="Hainaut M."/>
            <person name="Kuo A."/>
            <person name="Kohler A."/>
            <person name="Murat C."/>
            <person name="Tang N."/>
            <person name="Roy S."/>
            <person name="Loubradou J."/>
            <person name="Henrissat B."/>
            <person name="Grigoriev I.V."/>
            <person name="Corradi N."/>
            <person name="Roux C."/>
            <person name="Martin F.M."/>
        </authorList>
    </citation>
    <scope>NUCLEOTIDE SEQUENCE [LARGE SCALE GENOMIC DNA]</scope>
    <source>
        <strain evidence="3 4">DAOM 227022</strain>
    </source>
</reference>
<dbReference type="EMBL" id="QKYT01000252">
    <property type="protein sequence ID" value="RIA88697.1"/>
    <property type="molecule type" value="Genomic_DNA"/>
</dbReference>
<dbReference type="STRING" id="658196.A0A397SXZ4"/>
<evidence type="ECO:0000313" key="4">
    <source>
        <dbReference type="Proteomes" id="UP000265703"/>
    </source>
</evidence>
<keyword evidence="1" id="KW-0812">Transmembrane</keyword>
<protein>
    <recommendedName>
        <fullName evidence="2">Reelin domain-containing protein</fullName>
    </recommendedName>
</protein>
<feature type="transmembrane region" description="Helical" evidence="1">
    <location>
        <begin position="141"/>
        <end position="165"/>
    </location>
</feature>
<dbReference type="InterPro" id="IPR002861">
    <property type="entry name" value="Reeler_dom"/>
</dbReference>
<sequence length="187" mass="21650">MNKHEDLFVSQMINITVYRDKPGPNAIQGLLLYVDDGYRNRFGNFEESTKFVSKSECGGNGTTSTLQHRNYITKELPINFIWSPSESTTSRMAYIHSLVLRNFDAWFITQVITFNLALDNINIEPNENAVIVNTFNFFERYSLFIVVFAVFIVIYLVGAFNEYLLKKQEIKERASVKKSYSVNIGEW</sequence>
<keyword evidence="1" id="KW-1133">Transmembrane helix</keyword>
<feature type="domain" description="Reelin" evidence="2">
    <location>
        <begin position="7"/>
        <end position="107"/>
    </location>
</feature>
<proteinExistence type="predicted"/>
<organism evidence="3 4">
    <name type="scientific">Glomus cerebriforme</name>
    <dbReference type="NCBI Taxonomy" id="658196"/>
    <lineage>
        <taxon>Eukaryota</taxon>
        <taxon>Fungi</taxon>
        <taxon>Fungi incertae sedis</taxon>
        <taxon>Mucoromycota</taxon>
        <taxon>Glomeromycotina</taxon>
        <taxon>Glomeromycetes</taxon>
        <taxon>Glomerales</taxon>
        <taxon>Glomeraceae</taxon>
        <taxon>Glomus</taxon>
    </lineage>
</organism>
<accession>A0A397SXZ4</accession>